<evidence type="ECO:0000256" key="1">
    <source>
        <dbReference type="ARBA" id="ARBA00004651"/>
    </source>
</evidence>
<evidence type="ECO:0000256" key="2">
    <source>
        <dbReference type="ARBA" id="ARBA00006433"/>
    </source>
</evidence>
<dbReference type="Proteomes" id="UP001213504">
    <property type="component" value="Chromosome"/>
</dbReference>
<dbReference type="EMBL" id="JAKJLQ010000014">
    <property type="protein sequence ID" value="MDF6102819.1"/>
    <property type="molecule type" value="Genomic_DNA"/>
</dbReference>
<feature type="transmembrane region" description="Helical" evidence="10">
    <location>
        <begin position="62"/>
        <end position="91"/>
    </location>
</feature>
<evidence type="ECO:0000256" key="3">
    <source>
        <dbReference type="ARBA" id="ARBA00009843"/>
    </source>
</evidence>
<keyword evidence="4" id="KW-0813">Transport</keyword>
<dbReference type="GO" id="GO:0046685">
    <property type="term" value="P:response to arsenic-containing substance"/>
    <property type="evidence" value="ECO:0007669"/>
    <property type="project" value="UniProtKB-KW"/>
</dbReference>
<dbReference type="GO" id="GO:0005886">
    <property type="term" value="C:plasma membrane"/>
    <property type="evidence" value="ECO:0007669"/>
    <property type="project" value="UniProtKB-SubCell"/>
</dbReference>
<reference evidence="12" key="2">
    <citation type="submission" date="2022-01" db="EMBL/GenBank/DDBJ databases">
        <authorList>
            <person name="Sanchez-Suarez J."/>
            <person name="Villamil L."/>
            <person name="Diaz L.E."/>
        </authorList>
    </citation>
    <scope>NUCLEOTIDE SEQUENCE</scope>
    <source>
        <strain evidence="12">EUFUS-Z928</strain>
    </source>
</reference>
<comment type="subcellular location">
    <subcellularLocation>
        <location evidence="1">Cell membrane</location>
        <topology evidence="1">Multi-pass membrane protein</topology>
    </subcellularLocation>
</comment>
<feature type="transmembrane region" description="Helical" evidence="10">
    <location>
        <begin position="240"/>
        <end position="265"/>
    </location>
</feature>
<feature type="transmembrane region" description="Helical" evidence="10">
    <location>
        <begin position="6"/>
        <end position="26"/>
    </location>
</feature>
<dbReference type="Proteomes" id="UP001152308">
    <property type="component" value="Unassembled WGS sequence"/>
</dbReference>
<feature type="domain" description="Citrate transporter-like" evidence="11">
    <location>
        <begin position="26"/>
        <end position="355"/>
    </location>
</feature>
<dbReference type="GO" id="GO:0015105">
    <property type="term" value="F:arsenite transmembrane transporter activity"/>
    <property type="evidence" value="ECO:0007669"/>
    <property type="project" value="InterPro"/>
</dbReference>
<evidence type="ECO:0000256" key="6">
    <source>
        <dbReference type="ARBA" id="ARBA00022692"/>
    </source>
</evidence>
<evidence type="ECO:0000256" key="9">
    <source>
        <dbReference type="ARBA" id="ARBA00023136"/>
    </source>
</evidence>
<dbReference type="Pfam" id="PF03600">
    <property type="entry name" value="CitMHS"/>
    <property type="match status" value="1"/>
</dbReference>
<evidence type="ECO:0000256" key="5">
    <source>
        <dbReference type="ARBA" id="ARBA00022475"/>
    </source>
</evidence>
<organism evidence="13 15">
    <name type="scientific">Gordonia hongkongensis</name>
    <dbReference type="NCBI Taxonomy" id="1701090"/>
    <lineage>
        <taxon>Bacteria</taxon>
        <taxon>Bacillati</taxon>
        <taxon>Actinomycetota</taxon>
        <taxon>Actinomycetes</taxon>
        <taxon>Mycobacteriales</taxon>
        <taxon>Gordoniaceae</taxon>
        <taxon>Gordonia</taxon>
    </lineage>
</organism>
<comment type="similarity">
    <text evidence="3">Belongs to the CitM (TC 2.A.11) transporter family.</text>
</comment>
<dbReference type="PRINTS" id="PR00758">
    <property type="entry name" value="ARSENICPUMP"/>
</dbReference>
<reference evidence="13" key="3">
    <citation type="submission" date="2023-04" db="EMBL/GenBank/DDBJ databases">
        <title>Complete genome sequence of a phthalic acid esters degrading bacterial strain.</title>
        <authorList>
            <person name="Weng L."/>
            <person name="Jia Y."/>
            <person name="Ren L."/>
        </authorList>
    </citation>
    <scope>NUCLEOTIDE SEQUENCE</scope>
    <source>
        <strain evidence="13">RL-LY01</strain>
    </source>
</reference>
<accession>A0AAX3T9Z1</accession>
<evidence type="ECO:0000259" key="11">
    <source>
        <dbReference type="Pfam" id="PF03600"/>
    </source>
</evidence>
<feature type="transmembrane region" description="Helical" evidence="10">
    <location>
        <begin position="360"/>
        <end position="384"/>
    </location>
</feature>
<feature type="transmembrane region" description="Helical" evidence="10">
    <location>
        <begin position="168"/>
        <end position="200"/>
    </location>
</feature>
<evidence type="ECO:0000313" key="15">
    <source>
        <dbReference type="Proteomes" id="UP001213504"/>
    </source>
</evidence>
<evidence type="ECO:0000313" key="13">
    <source>
        <dbReference type="EMBL" id="WFP25673.1"/>
    </source>
</evidence>
<keyword evidence="9 10" id="KW-0472">Membrane</keyword>
<feature type="transmembrane region" description="Helical" evidence="10">
    <location>
        <begin position="33"/>
        <end position="50"/>
    </location>
</feature>
<evidence type="ECO:0000313" key="14">
    <source>
        <dbReference type="Proteomes" id="UP001152308"/>
    </source>
</evidence>
<evidence type="ECO:0000313" key="12">
    <source>
        <dbReference type="EMBL" id="MDF6102819.1"/>
    </source>
</evidence>
<sequence>MVLTADSIAGTLVGVAALLVVIVATVVAQRVPAVVVAAPVAALLLALGLADVEQAADEIATMAPTIGFLAAMLVIADACARAGVFTWIGALLARWSRASPHRLLRIVFLAAATTTAVLSLDTTIVLLTPVAVATARRIGAPVTPVAFANAHLANTASTLMPVSNLTNLLAFTATGLTFLGFTGVMLAPWIAAIVVEYLIFRMYFADSLARAAPAADSIAGDPAPVDAPPRPTLMLVMLGLLLLAFVVTEPLGVPLGAVAGVGAVAFTVPRLLDAPLPTVRETVQALNIPFLGFVAVLGVVILPVRTGPIGDWIGNLIPDDSSLLALLAVAALAAVLANLVNNLPATLLLIPLVAHEPGLVLAMLLGVNLGPNLAYFGSLANLLWRDIMHRDGSGGGRGAPTSREYLRLGALTVPATLVVAVVALWGVLRLTSVA</sequence>
<keyword evidence="14" id="KW-1185">Reference proteome</keyword>
<keyword evidence="5" id="KW-1003">Cell membrane</keyword>
<evidence type="ECO:0000256" key="8">
    <source>
        <dbReference type="ARBA" id="ARBA00022989"/>
    </source>
</evidence>
<keyword evidence="7" id="KW-0059">Arsenical resistance</keyword>
<evidence type="ECO:0000256" key="7">
    <source>
        <dbReference type="ARBA" id="ARBA00022849"/>
    </source>
</evidence>
<dbReference type="AlphaFoldDB" id="A0AAX3T9Z1"/>
<reference evidence="12" key="1">
    <citation type="journal article" date="2022" name="Data Brief">
        <title>Draft genome sequence data of Gordonia hongkongensis strain EUFUS-Z928 isolated from the octocoral Eunicea fusca.</title>
        <authorList>
            <person name="Sanchez-Suarez J."/>
            <person name="Diaz L."/>
            <person name="Melo-Bolivar J."/>
            <person name="Villamil L."/>
        </authorList>
    </citation>
    <scope>NUCLEOTIDE SEQUENCE</scope>
    <source>
        <strain evidence="12">EUFUS-Z928</strain>
    </source>
</reference>
<keyword evidence="6 10" id="KW-0812">Transmembrane</keyword>
<feature type="transmembrane region" description="Helical" evidence="10">
    <location>
        <begin position="323"/>
        <end position="340"/>
    </location>
</feature>
<feature type="transmembrane region" description="Helical" evidence="10">
    <location>
        <begin position="103"/>
        <end position="127"/>
    </location>
</feature>
<feature type="transmembrane region" description="Helical" evidence="10">
    <location>
        <begin position="405"/>
        <end position="428"/>
    </location>
</feature>
<comment type="similarity">
    <text evidence="2">Belongs to the ArsB family.</text>
</comment>
<dbReference type="RefSeq" id="WP_165630572.1">
    <property type="nucleotide sequence ID" value="NZ_CP121270.1"/>
</dbReference>
<dbReference type="PANTHER" id="PTHR43302:SF5">
    <property type="entry name" value="TRANSPORTER ARSB-RELATED"/>
    <property type="match status" value="1"/>
</dbReference>
<dbReference type="EMBL" id="CP121270">
    <property type="protein sequence ID" value="WFP25673.1"/>
    <property type="molecule type" value="Genomic_DNA"/>
</dbReference>
<feature type="transmembrane region" description="Helical" evidence="10">
    <location>
        <begin position="285"/>
        <end position="302"/>
    </location>
</feature>
<keyword evidence="8 10" id="KW-1133">Transmembrane helix</keyword>
<name>A0AAX3T9Z1_9ACTN</name>
<dbReference type="InterPro" id="IPR004680">
    <property type="entry name" value="Cit_transptr-like_dom"/>
</dbReference>
<dbReference type="PANTHER" id="PTHR43302">
    <property type="entry name" value="TRANSPORTER ARSB-RELATED"/>
    <property type="match status" value="1"/>
</dbReference>
<proteinExistence type="inferred from homology"/>
<evidence type="ECO:0000256" key="10">
    <source>
        <dbReference type="SAM" id="Phobius"/>
    </source>
</evidence>
<dbReference type="InterPro" id="IPR000802">
    <property type="entry name" value="Arsenical_pump_ArsB"/>
</dbReference>
<evidence type="ECO:0000256" key="4">
    <source>
        <dbReference type="ARBA" id="ARBA00022448"/>
    </source>
</evidence>
<gene>
    <name evidence="12" type="ORF">L2299_17360</name>
    <name evidence="13" type="ORF">P9A14_03875</name>
</gene>
<protein>
    <submittedName>
        <fullName evidence="13">ArsB/NhaD family transporter</fullName>
    </submittedName>
    <submittedName>
        <fullName evidence="12">Arsenic transporter</fullName>
    </submittedName>
</protein>